<evidence type="ECO:0000256" key="2">
    <source>
        <dbReference type="ARBA" id="ARBA00009196"/>
    </source>
</evidence>
<dbReference type="EC" id="2.7.11.1" evidence="3"/>
<evidence type="ECO:0000256" key="9">
    <source>
        <dbReference type="ARBA" id="ARBA00022840"/>
    </source>
</evidence>
<dbReference type="AlphaFoldDB" id="A0A1R2BMB9"/>
<dbReference type="InterPro" id="IPR011009">
    <property type="entry name" value="Kinase-like_dom_sf"/>
</dbReference>
<accession>A0A1R2BMB9</accession>
<feature type="region of interest" description="Disordered" evidence="13">
    <location>
        <begin position="300"/>
        <end position="434"/>
    </location>
</feature>
<dbReference type="EMBL" id="MPUH01000551">
    <property type="protein sequence ID" value="OMJ77874.1"/>
    <property type="molecule type" value="Genomic_DNA"/>
</dbReference>
<dbReference type="GO" id="GO:0004674">
    <property type="term" value="F:protein serine/threonine kinase activity"/>
    <property type="evidence" value="ECO:0007669"/>
    <property type="project" value="UniProtKB-KW"/>
</dbReference>
<dbReference type="PANTHER" id="PTHR45852:SF1">
    <property type="entry name" value="SERINE_THREONINE-PROTEIN KINASE RIO2"/>
    <property type="match status" value="1"/>
</dbReference>
<dbReference type="SMART" id="SM00090">
    <property type="entry name" value="RIO"/>
    <property type="match status" value="1"/>
</dbReference>
<evidence type="ECO:0000313" key="15">
    <source>
        <dbReference type="EMBL" id="OMJ77874.1"/>
    </source>
</evidence>
<evidence type="ECO:0000256" key="7">
    <source>
        <dbReference type="ARBA" id="ARBA00022741"/>
    </source>
</evidence>
<sequence>MGMKNHEIVPLALIENIAKLRRGGVFKVVQSLLKKKLIAHINKQVDGYSLTYSGYDVLAIHTFIKRGLIKQIGNMLGTGKESDIYLCKGPNDEDFVLKLARLGRTSFRAVKTKRDYLKGRSKHNWLYLSRLSAIKEYTFMESLYKTQIPTPQPISHNRHAILMSLIQGYPLINVSSIKHPGKVLNDCVNLSIKLVELGLVHCDFNQFNLLVTDDEDVFVIDFPQMVSVDHFNGEELYEKDIVCLNEFFANRFGVFCENIPKLKDLKVLRHVDAEIKASGYLKENLKDYEIEELDQVIESAKREDDDEEMDSGSGEEPAEELKEEEEKEKEKGVEETKELNIINSESLEEKIPHEDQEDSENSSDESGSQDEDLNANPQITDQNKTKTKTKAEKTPENSSDLKQKISNKLKKNRQKREKVRTNRNKVKGQMSLNF</sequence>
<keyword evidence="7" id="KW-0547">Nucleotide-binding</keyword>
<dbReference type="Pfam" id="PF01163">
    <property type="entry name" value="RIO1"/>
    <property type="match status" value="1"/>
</dbReference>
<keyword evidence="5" id="KW-0808">Transferase</keyword>
<feature type="compositionally biased region" description="Acidic residues" evidence="13">
    <location>
        <begin position="316"/>
        <end position="327"/>
    </location>
</feature>
<keyword evidence="10" id="KW-0460">Magnesium</keyword>
<evidence type="ECO:0000256" key="12">
    <source>
        <dbReference type="ARBA" id="ARBA00048679"/>
    </source>
</evidence>
<proteinExistence type="inferred from homology"/>
<feature type="compositionally biased region" description="Acidic residues" evidence="13">
    <location>
        <begin position="355"/>
        <end position="373"/>
    </location>
</feature>
<evidence type="ECO:0000256" key="4">
    <source>
        <dbReference type="ARBA" id="ARBA00022527"/>
    </source>
</evidence>
<dbReference type="InterPro" id="IPR000687">
    <property type="entry name" value="RIO_kinase"/>
</dbReference>
<comment type="similarity">
    <text evidence="2">Belongs to the protein kinase superfamily. RIO-type Ser/Thr kinase family.</text>
</comment>
<feature type="compositionally biased region" description="Basic and acidic residues" evidence="13">
    <location>
        <begin position="328"/>
        <end position="338"/>
    </location>
</feature>
<evidence type="ECO:0000313" key="16">
    <source>
        <dbReference type="Proteomes" id="UP000187209"/>
    </source>
</evidence>
<dbReference type="InterPro" id="IPR015285">
    <property type="entry name" value="RIO2_wHTH_N"/>
</dbReference>
<evidence type="ECO:0000256" key="13">
    <source>
        <dbReference type="SAM" id="MobiDB-lite"/>
    </source>
</evidence>
<dbReference type="GO" id="GO:0030688">
    <property type="term" value="C:preribosome, small subunit precursor"/>
    <property type="evidence" value="ECO:0007669"/>
    <property type="project" value="TreeGrafter"/>
</dbReference>
<dbReference type="Gene3D" id="1.10.510.10">
    <property type="entry name" value="Transferase(Phosphotransferase) domain 1"/>
    <property type="match status" value="1"/>
</dbReference>
<dbReference type="SUPFAM" id="SSF56112">
    <property type="entry name" value="Protein kinase-like (PK-like)"/>
    <property type="match status" value="1"/>
</dbReference>
<feature type="compositionally biased region" description="Basic residues" evidence="13">
    <location>
        <begin position="405"/>
        <end position="426"/>
    </location>
</feature>
<dbReference type="GO" id="GO:0005634">
    <property type="term" value="C:nucleus"/>
    <property type="evidence" value="ECO:0007669"/>
    <property type="project" value="TreeGrafter"/>
</dbReference>
<evidence type="ECO:0000256" key="3">
    <source>
        <dbReference type="ARBA" id="ARBA00012513"/>
    </source>
</evidence>
<evidence type="ECO:0000256" key="6">
    <source>
        <dbReference type="ARBA" id="ARBA00022723"/>
    </source>
</evidence>
<dbReference type="Pfam" id="PF09202">
    <property type="entry name" value="Rio2_N"/>
    <property type="match status" value="1"/>
</dbReference>
<evidence type="ECO:0000256" key="5">
    <source>
        <dbReference type="ARBA" id="ARBA00022679"/>
    </source>
</evidence>
<dbReference type="InterPro" id="IPR018934">
    <property type="entry name" value="RIO_dom"/>
</dbReference>
<evidence type="ECO:0000259" key="14">
    <source>
        <dbReference type="SMART" id="SM00090"/>
    </source>
</evidence>
<dbReference type="FunFam" id="3.30.200.20:FF:000052">
    <property type="entry name" value="Serine/threonine-protein kinase RIO2"/>
    <property type="match status" value="1"/>
</dbReference>
<name>A0A1R2BMB9_9CILI</name>
<organism evidence="15 16">
    <name type="scientific">Stentor coeruleus</name>
    <dbReference type="NCBI Taxonomy" id="5963"/>
    <lineage>
        <taxon>Eukaryota</taxon>
        <taxon>Sar</taxon>
        <taxon>Alveolata</taxon>
        <taxon>Ciliophora</taxon>
        <taxon>Postciliodesmatophora</taxon>
        <taxon>Heterotrichea</taxon>
        <taxon>Heterotrichida</taxon>
        <taxon>Stentoridae</taxon>
        <taxon>Stentor</taxon>
    </lineage>
</organism>
<dbReference type="GO" id="GO:0046872">
    <property type="term" value="F:metal ion binding"/>
    <property type="evidence" value="ECO:0007669"/>
    <property type="project" value="UniProtKB-KW"/>
</dbReference>
<evidence type="ECO:0000256" key="11">
    <source>
        <dbReference type="ARBA" id="ARBA00047899"/>
    </source>
</evidence>
<dbReference type="Gene3D" id="1.10.10.10">
    <property type="entry name" value="Winged helix-like DNA-binding domain superfamily/Winged helix DNA-binding domain"/>
    <property type="match status" value="1"/>
</dbReference>
<comment type="catalytic activity">
    <reaction evidence="11">
        <text>L-threonyl-[protein] + ATP = O-phospho-L-threonyl-[protein] + ADP + H(+)</text>
        <dbReference type="Rhea" id="RHEA:46608"/>
        <dbReference type="Rhea" id="RHEA-COMP:11060"/>
        <dbReference type="Rhea" id="RHEA-COMP:11605"/>
        <dbReference type="ChEBI" id="CHEBI:15378"/>
        <dbReference type="ChEBI" id="CHEBI:30013"/>
        <dbReference type="ChEBI" id="CHEBI:30616"/>
        <dbReference type="ChEBI" id="CHEBI:61977"/>
        <dbReference type="ChEBI" id="CHEBI:456216"/>
        <dbReference type="EC" id="2.7.11.1"/>
    </reaction>
</comment>
<keyword evidence="8" id="KW-0418">Kinase</keyword>
<evidence type="ECO:0000256" key="8">
    <source>
        <dbReference type="ARBA" id="ARBA00022777"/>
    </source>
</evidence>
<dbReference type="OrthoDB" id="10258631at2759"/>
<keyword evidence="9" id="KW-0067">ATP-binding</keyword>
<feature type="compositionally biased region" description="Basic and acidic residues" evidence="13">
    <location>
        <begin position="389"/>
        <end position="403"/>
    </location>
</feature>
<dbReference type="SUPFAM" id="SSF46785">
    <property type="entry name" value="Winged helix' DNA-binding domain"/>
    <property type="match status" value="1"/>
</dbReference>
<keyword evidence="4" id="KW-0723">Serine/threonine-protein kinase</keyword>
<protein>
    <recommendedName>
        <fullName evidence="3">non-specific serine/threonine protein kinase</fullName>
        <ecNumber evidence="3">2.7.11.1</ecNumber>
    </recommendedName>
</protein>
<gene>
    <name evidence="15" type="ORF">SteCoe_22437</name>
</gene>
<keyword evidence="6" id="KW-0479">Metal-binding</keyword>
<dbReference type="Gene3D" id="3.30.200.20">
    <property type="entry name" value="Phosphorylase Kinase, domain 1"/>
    <property type="match status" value="1"/>
</dbReference>
<feature type="domain" description="RIO kinase" evidence="14">
    <location>
        <begin position="42"/>
        <end position="269"/>
    </location>
</feature>
<dbReference type="InterPro" id="IPR036388">
    <property type="entry name" value="WH-like_DNA-bd_sf"/>
</dbReference>
<evidence type="ECO:0000256" key="1">
    <source>
        <dbReference type="ARBA" id="ARBA00001946"/>
    </source>
</evidence>
<dbReference type="CDD" id="cd05144">
    <property type="entry name" value="RIO2_C"/>
    <property type="match status" value="1"/>
</dbReference>
<dbReference type="Proteomes" id="UP000187209">
    <property type="component" value="Unassembled WGS sequence"/>
</dbReference>
<dbReference type="PANTHER" id="PTHR45852">
    <property type="entry name" value="SER/THR-PROTEIN KINASE RIO2"/>
    <property type="match status" value="1"/>
</dbReference>
<comment type="cofactor">
    <cofactor evidence="1">
        <name>Mg(2+)</name>
        <dbReference type="ChEBI" id="CHEBI:18420"/>
    </cofactor>
</comment>
<comment type="caution">
    <text evidence="15">The sequence shown here is derived from an EMBL/GenBank/DDBJ whole genome shotgun (WGS) entry which is preliminary data.</text>
</comment>
<evidence type="ECO:0000256" key="10">
    <source>
        <dbReference type="ARBA" id="ARBA00022842"/>
    </source>
</evidence>
<comment type="catalytic activity">
    <reaction evidence="12">
        <text>L-seryl-[protein] + ATP = O-phospho-L-seryl-[protein] + ADP + H(+)</text>
        <dbReference type="Rhea" id="RHEA:17989"/>
        <dbReference type="Rhea" id="RHEA-COMP:9863"/>
        <dbReference type="Rhea" id="RHEA-COMP:11604"/>
        <dbReference type="ChEBI" id="CHEBI:15378"/>
        <dbReference type="ChEBI" id="CHEBI:29999"/>
        <dbReference type="ChEBI" id="CHEBI:30616"/>
        <dbReference type="ChEBI" id="CHEBI:83421"/>
        <dbReference type="ChEBI" id="CHEBI:456216"/>
        <dbReference type="EC" id="2.7.11.1"/>
    </reaction>
</comment>
<reference evidence="15 16" key="1">
    <citation type="submission" date="2016-11" db="EMBL/GenBank/DDBJ databases">
        <title>The macronuclear genome of Stentor coeruleus: a giant cell with tiny introns.</title>
        <authorList>
            <person name="Slabodnick M."/>
            <person name="Ruby J.G."/>
            <person name="Reiff S.B."/>
            <person name="Swart E.C."/>
            <person name="Gosai S."/>
            <person name="Prabakaran S."/>
            <person name="Witkowska E."/>
            <person name="Larue G.E."/>
            <person name="Fisher S."/>
            <person name="Freeman R.M."/>
            <person name="Gunawardena J."/>
            <person name="Chu W."/>
            <person name="Stover N.A."/>
            <person name="Gregory B.D."/>
            <person name="Nowacki M."/>
            <person name="Derisi J."/>
            <person name="Roy S.W."/>
            <person name="Marshall W.F."/>
            <person name="Sood P."/>
        </authorList>
    </citation>
    <scope>NUCLEOTIDE SEQUENCE [LARGE SCALE GENOMIC DNA]</scope>
    <source>
        <strain evidence="15">WM001</strain>
    </source>
</reference>
<dbReference type="InterPro" id="IPR030484">
    <property type="entry name" value="Rio2"/>
</dbReference>
<keyword evidence="16" id="KW-1185">Reference proteome</keyword>
<dbReference type="GO" id="GO:0005829">
    <property type="term" value="C:cytosol"/>
    <property type="evidence" value="ECO:0007669"/>
    <property type="project" value="TreeGrafter"/>
</dbReference>
<dbReference type="InterPro" id="IPR036390">
    <property type="entry name" value="WH_DNA-bd_sf"/>
</dbReference>
<dbReference type="GO" id="GO:0005524">
    <property type="term" value="F:ATP binding"/>
    <property type="evidence" value="ECO:0007669"/>
    <property type="project" value="UniProtKB-KW"/>
</dbReference>
<dbReference type="GO" id="GO:0030490">
    <property type="term" value="P:maturation of SSU-rRNA"/>
    <property type="evidence" value="ECO:0007669"/>
    <property type="project" value="TreeGrafter"/>
</dbReference>